<evidence type="ECO:0000313" key="9">
    <source>
        <dbReference type="EMBL" id="TVT98926.1"/>
    </source>
</evidence>
<dbReference type="SUPFAM" id="SSF103473">
    <property type="entry name" value="MFS general substrate transporter"/>
    <property type="match status" value="2"/>
</dbReference>
<feature type="transmembrane region" description="Helical" evidence="8">
    <location>
        <begin position="677"/>
        <end position="697"/>
    </location>
</feature>
<dbReference type="Proteomes" id="UP000324897">
    <property type="component" value="Unassembled WGS sequence"/>
</dbReference>
<organism evidence="9 10">
    <name type="scientific">Eragrostis curvula</name>
    <name type="common">weeping love grass</name>
    <dbReference type="NCBI Taxonomy" id="38414"/>
    <lineage>
        <taxon>Eukaryota</taxon>
        <taxon>Viridiplantae</taxon>
        <taxon>Streptophyta</taxon>
        <taxon>Embryophyta</taxon>
        <taxon>Tracheophyta</taxon>
        <taxon>Spermatophyta</taxon>
        <taxon>Magnoliopsida</taxon>
        <taxon>Liliopsida</taxon>
        <taxon>Poales</taxon>
        <taxon>Poaceae</taxon>
        <taxon>PACMAD clade</taxon>
        <taxon>Chloridoideae</taxon>
        <taxon>Eragrostideae</taxon>
        <taxon>Eragrostidinae</taxon>
        <taxon>Eragrostis</taxon>
    </lineage>
</organism>
<feature type="transmembrane region" description="Helical" evidence="8">
    <location>
        <begin position="265"/>
        <end position="284"/>
    </location>
</feature>
<feature type="transmembrane region" description="Helical" evidence="8">
    <location>
        <begin position="86"/>
        <end position="103"/>
    </location>
</feature>
<evidence type="ECO:0000256" key="2">
    <source>
        <dbReference type="ARBA" id="ARBA00008432"/>
    </source>
</evidence>
<evidence type="ECO:0000256" key="6">
    <source>
        <dbReference type="ARBA" id="ARBA00023136"/>
    </source>
</evidence>
<keyword evidence="3 8" id="KW-0812">Transmembrane</keyword>
<proteinExistence type="inferred from homology"/>
<dbReference type="AlphaFoldDB" id="A0A5J9SIX4"/>
<accession>A0A5J9SIX4</accession>
<dbReference type="Pfam" id="PF07690">
    <property type="entry name" value="MFS_1"/>
    <property type="match status" value="1"/>
</dbReference>
<feature type="transmembrane region" description="Helical" evidence="8">
    <location>
        <begin position="141"/>
        <end position="160"/>
    </location>
</feature>
<feature type="transmembrane region" description="Helical" evidence="8">
    <location>
        <begin position="55"/>
        <end position="74"/>
    </location>
</feature>
<dbReference type="OrthoDB" id="434240at2759"/>
<reference evidence="9 10" key="1">
    <citation type="journal article" date="2019" name="Sci. Rep.">
        <title>A high-quality genome of Eragrostis curvula grass provides insights into Poaceae evolution and supports new strategies to enhance forage quality.</title>
        <authorList>
            <person name="Carballo J."/>
            <person name="Santos B.A.C.M."/>
            <person name="Zappacosta D."/>
            <person name="Garbus I."/>
            <person name="Selva J.P."/>
            <person name="Gallo C.A."/>
            <person name="Diaz A."/>
            <person name="Albertini E."/>
            <person name="Caccamo M."/>
            <person name="Echenique V."/>
        </authorList>
    </citation>
    <scope>NUCLEOTIDE SEQUENCE [LARGE SCALE GENOMIC DNA]</scope>
    <source>
        <strain evidence="10">cv. Victoria</strain>
        <tissue evidence="9">Leaf</tissue>
    </source>
</reference>
<dbReference type="CDD" id="cd17341">
    <property type="entry name" value="MFS_NRT2_like"/>
    <property type="match status" value="1"/>
</dbReference>
<feature type="transmembrane region" description="Helical" evidence="8">
    <location>
        <begin position="336"/>
        <end position="358"/>
    </location>
</feature>
<dbReference type="FunFam" id="1.20.1250.20:FF:000053">
    <property type="entry name" value="Nitrate transporter 2.1"/>
    <property type="match status" value="1"/>
</dbReference>
<name>A0A5J9SIX4_9POAL</name>
<feature type="non-terminal residue" evidence="9">
    <location>
        <position position="757"/>
    </location>
</feature>
<keyword evidence="6 8" id="KW-0472">Membrane</keyword>
<dbReference type="GO" id="GO:0015112">
    <property type="term" value="F:nitrate transmembrane transporter activity"/>
    <property type="evidence" value="ECO:0007669"/>
    <property type="project" value="InterPro"/>
</dbReference>
<evidence type="ECO:0008006" key="11">
    <source>
        <dbReference type="Google" id="ProtNLM"/>
    </source>
</evidence>
<evidence type="ECO:0000313" key="10">
    <source>
        <dbReference type="Proteomes" id="UP000324897"/>
    </source>
</evidence>
<feature type="compositionally biased region" description="Basic and acidic residues" evidence="7">
    <location>
        <begin position="712"/>
        <end position="732"/>
    </location>
</feature>
<feature type="transmembrane region" description="Helical" evidence="8">
    <location>
        <begin position="592"/>
        <end position="610"/>
    </location>
</feature>
<dbReference type="InterPro" id="IPR044772">
    <property type="entry name" value="NO3_transporter"/>
</dbReference>
<evidence type="ECO:0000256" key="8">
    <source>
        <dbReference type="SAM" id="Phobius"/>
    </source>
</evidence>
<dbReference type="PANTHER" id="PTHR23515">
    <property type="entry name" value="HIGH-AFFINITY NITRATE TRANSPORTER 2.3"/>
    <property type="match status" value="1"/>
</dbReference>
<sequence length="757" mass="81523">MTDEESKPAAMEVERAEAASSKPRFKMPVDSDNKATEFWLFSLAAPHMSAFHMSWFSFFCCFVSTFAAPPLLPLIRDTLGLTATDIGNAGIASVSGAVFARLAMGTACDLVGPRLASASIILLTTPAVYCSSIIDSATSYLLVRFFTGFSLASFVSTQFWMSSMFSPPKVGFANGVAGGWGNLGGGAVQLLMPLVYEAIRKIGSTPFTAWRVAFFIPGVMQTCSAVAVLAFGQDMPGGNYRNLHKSGEMHKDSFGNVFRHAVTNYRAWILALTYGYCFGVELAVDNIVAQYFFDRFGVDLKTAGFIAASFGMANIISRPGGGLLSDWLSLRFGMRGRLWGLWVVQTIGGVLCVALGVVDYSFGASVAVMVVFSFFVQAACGLTFGVVPFVSRRSLGLVSGMTGGGGNVGAVLTQLIFFHGSKYKTETGIMYMGIMIIACTLPITLIYFPQWGGMFAGPRKGATAEDYYNREWTAEEREKGFNNASVRFAENSVREGGRSSGSQSKHTVPVQASPAHRAKYVSWILALTYGYCFGVELTVNSIVAQHFFDRFGMNLRTAGIVAAGFGMVNLFSHPIGGFISDGLSIRYGRLRVLWAVQTFEGVLCIVLGLVDTSFGASVGRHDPLLPAADGLVFGVVPFVSRRLLGVVNGMTGAGGSACARVPDGDGDRVHGHHDHRVGIMIIACTLPVALIYFPQFIGPRPGATAEEHYSQEWTAEERDKAGVEQREREVRGELWAGSRTEGGGQAHSSRRVLADPR</sequence>
<feature type="region of interest" description="Disordered" evidence="7">
    <location>
        <begin position="712"/>
        <end position="757"/>
    </location>
</feature>
<comment type="subcellular location">
    <subcellularLocation>
        <location evidence="1">Endomembrane system</location>
        <topology evidence="1">Multi-pass membrane protein</topology>
    </subcellularLocation>
</comment>
<keyword evidence="5" id="KW-0534">Nitrate assimilation</keyword>
<feature type="transmembrane region" description="Helical" evidence="8">
    <location>
        <begin position="365"/>
        <end position="390"/>
    </location>
</feature>
<dbReference type="Gene3D" id="1.20.1250.20">
    <property type="entry name" value="MFS general substrate transporter like domains"/>
    <property type="match status" value="3"/>
</dbReference>
<feature type="transmembrane region" description="Helical" evidence="8">
    <location>
        <begin position="520"/>
        <end position="543"/>
    </location>
</feature>
<evidence type="ECO:0000256" key="1">
    <source>
        <dbReference type="ARBA" id="ARBA00004127"/>
    </source>
</evidence>
<dbReference type="EMBL" id="RWGY01000786">
    <property type="protein sequence ID" value="TVT98926.1"/>
    <property type="molecule type" value="Genomic_DNA"/>
</dbReference>
<dbReference type="GO" id="GO:0042128">
    <property type="term" value="P:nitrate assimilation"/>
    <property type="evidence" value="ECO:0007669"/>
    <property type="project" value="UniProtKB-KW"/>
</dbReference>
<feature type="transmembrane region" description="Helical" evidence="8">
    <location>
        <begin position="555"/>
        <end position="572"/>
    </location>
</feature>
<keyword evidence="4 8" id="KW-1133">Transmembrane helix</keyword>
<protein>
    <recommendedName>
        <fullName evidence="11">Major facilitator superfamily (MFS) profile domain-containing protein</fullName>
    </recommendedName>
</protein>
<feature type="transmembrane region" description="Helical" evidence="8">
    <location>
        <begin position="172"/>
        <end position="196"/>
    </location>
</feature>
<dbReference type="InterPro" id="IPR011701">
    <property type="entry name" value="MFS"/>
</dbReference>
<keyword evidence="10" id="KW-1185">Reference proteome</keyword>
<feature type="transmembrane region" description="Helical" evidence="8">
    <location>
        <begin position="115"/>
        <end position="134"/>
    </location>
</feature>
<evidence type="ECO:0000256" key="5">
    <source>
        <dbReference type="ARBA" id="ARBA00023063"/>
    </source>
</evidence>
<evidence type="ECO:0000256" key="4">
    <source>
        <dbReference type="ARBA" id="ARBA00022989"/>
    </source>
</evidence>
<dbReference type="GO" id="GO:0016020">
    <property type="term" value="C:membrane"/>
    <property type="evidence" value="ECO:0007669"/>
    <property type="project" value="UniProtKB-ARBA"/>
</dbReference>
<evidence type="ECO:0000256" key="7">
    <source>
        <dbReference type="SAM" id="MobiDB-lite"/>
    </source>
</evidence>
<dbReference type="InterPro" id="IPR036259">
    <property type="entry name" value="MFS_trans_sf"/>
</dbReference>
<feature type="transmembrane region" description="Helical" evidence="8">
    <location>
        <begin position="396"/>
        <end position="417"/>
    </location>
</feature>
<comment type="caution">
    <text evidence="9">The sequence shown here is derived from an EMBL/GenBank/DDBJ whole genome shotgun (WGS) entry which is preliminary data.</text>
</comment>
<dbReference type="FunFam" id="1.20.1250.20:FF:000198">
    <property type="entry name" value="High affinity nitrate transporter 2.5"/>
    <property type="match status" value="1"/>
</dbReference>
<feature type="non-terminal residue" evidence="9">
    <location>
        <position position="1"/>
    </location>
</feature>
<gene>
    <name evidence="9" type="ORF">EJB05_55739</name>
</gene>
<feature type="transmembrane region" description="Helical" evidence="8">
    <location>
        <begin position="208"/>
        <end position="231"/>
    </location>
</feature>
<feature type="transmembrane region" description="Helical" evidence="8">
    <location>
        <begin position="429"/>
        <end position="448"/>
    </location>
</feature>
<evidence type="ECO:0000256" key="3">
    <source>
        <dbReference type="ARBA" id="ARBA00022692"/>
    </source>
</evidence>
<comment type="similarity">
    <text evidence="2">Belongs to the major facilitator superfamily. Nitrate/nitrite porter (TC 2.A.1.8) family.</text>
</comment>
<dbReference type="GO" id="GO:0012505">
    <property type="term" value="C:endomembrane system"/>
    <property type="evidence" value="ECO:0007669"/>
    <property type="project" value="UniProtKB-SubCell"/>
</dbReference>
<dbReference type="Gramene" id="TVT98926">
    <property type="protein sequence ID" value="TVT98926"/>
    <property type="gene ID" value="EJB05_55739"/>
</dbReference>